<feature type="domain" description="ZMYM2-like/QRICH1 C-terminal" evidence="5">
    <location>
        <begin position="561"/>
        <end position="704"/>
    </location>
</feature>
<organism evidence="6 7">
    <name type="scientific">Sinanodonta woodiana</name>
    <name type="common">Chinese pond mussel</name>
    <name type="synonym">Anodonta woodiana</name>
    <dbReference type="NCBI Taxonomy" id="1069815"/>
    <lineage>
        <taxon>Eukaryota</taxon>
        <taxon>Metazoa</taxon>
        <taxon>Spiralia</taxon>
        <taxon>Lophotrochozoa</taxon>
        <taxon>Mollusca</taxon>
        <taxon>Bivalvia</taxon>
        <taxon>Autobranchia</taxon>
        <taxon>Heteroconchia</taxon>
        <taxon>Palaeoheterodonta</taxon>
        <taxon>Unionida</taxon>
        <taxon>Unionoidea</taxon>
        <taxon>Unionidae</taxon>
        <taxon>Unioninae</taxon>
        <taxon>Sinanodonta</taxon>
    </lineage>
</organism>
<dbReference type="Proteomes" id="UP001634394">
    <property type="component" value="Unassembled WGS sequence"/>
</dbReference>
<keyword evidence="2" id="KW-0597">Phosphoprotein</keyword>
<dbReference type="AlphaFoldDB" id="A0ABD3VVQ2"/>
<proteinExistence type="predicted"/>
<dbReference type="EMBL" id="JBJQND010000010">
    <property type="protein sequence ID" value="KAL3864698.1"/>
    <property type="molecule type" value="Genomic_DNA"/>
</dbReference>
<name>A0ABD3VVQ2_SINWO</name>
<evidence type="ECO:0000313" key="7">
    <source>
        <dbReference type="Proteomes" id="UP001634394"/>
    </source>
</evidence>
<feature type="compositionally biased region" description="Basic and acidic residues" evidence="4">
    <location>
        <begin position="164"/>
        <end position="178"/>
    </location>
</feature>
<dbReference type="PANTHER" id="PTHR46963:SF2">
    <property type="match status" value="1"/>
</dbReference>
<keyword evidence="1" id="KW-1017">Isopeptide bond</keyword>
<protein>
    <recommendedName>
        <fullName evidence="5">ZMYM2-like/QRICH1 C-terminal domain-containing protein</fullName>
    </recommendedName>
</protein>
<evidence type="ECO:0000313" key="6">
    <source>
        <dbReference type="EMBL" id="KAL3864698.1"/>
    </source>
</evidence>
<comment type="caution">
    <text evidence="6">The sequence shown here is derived from an EMBL/GenBank/DDBJ whole genome shotgun (WGS) entry which is preliminary data.</text>
</comment>
<accession>A0ABD3VVQ2</accession>
<feature type="region of interest" description="Disordered" evidence="4">
    <location>
        <begin position="156"/>
        <end position="203"/>
    </location>
</feature>
<evidence type="ECO:0000256" key="1">
    <source>
        <dbReference type="ARBA" id="ARBA00022499"/>
    </source>
</evidence>
<feature type="compositionally biased region" description="Polar residues" evidence="4">
    <location>
        <begin position="180"/>
        <end position="202"/>
    </location>
</feature>
<evidence type="ECO:0000259" key="5">
    <source>
        <dbReference type="Pfam" id="PF12012"/>
    </source>
</evidence>
<dbReference type="InterPro" id="IPR042838">
    <property type="entry name" value="KIAA1958"/>
</dbReference>
<evidence type="ECO:0000256" key="3">
    <source>
        <dbReference type="ARBA" id="ARBA00022843"/>
    </source>
</evidence>
<feature type="region of interest" description="Disordered" evidence="4">
    <location>
        <begin position="77"/>
        <end position="106"/>
    </location>
</feature>
<evidence type="ECO:0000256" key="4">
    <source>
        <dbReference type="SAM" id="MobiDB-lite"/>
    </source>
</evidence>
<reference evidence="6 7" key="1">
    <citation type="submission" date="2024-11" db="EMBL/GenBank/DDBJ databases">
        <title>Chromosome-level genome assembly of the freshwater bivalve Anodonta woodiana.</title>
        <authorList>
            <person name="Chen X."/>
        </authorList>
    </citation>
    <scope>NUCLEOTIDE SEQUENCE [LARGE SCALE GENOMIC DNA]</scope>
    <source>
        <strain evidence="6">MN2024</strain>
        <tissue evidence="6">Gills</tissue>
    </source>
</reference>
<keyword evidence="7" id="KW-1185">Reference proteome</keyword>
<dbReference type="Pfam" id="PF12012">
    <property type="entry name" value="DUF3504"/>
    <property type="match status" value="1"/>
</dbReference>
<sequence>MERSFKPEFFTNLVEAIRRLCQDSVIFDHSVEISGYVCLEVDSVRKERYILSELIQSSGTIISESFCSKVFRTIRKPQASQASQTDPEDEDRKTSRNHGLPFYQDRNSSEKIARVSSVEKIPNIDHRIRNSVEWGQEDTAHRRDADLFSHPSRLEQICNSQSLQREDRSQSSEKRDSKYAMQTSIKPSRQTTSNTLISSNAERMQGVSFSRELMHGDRRNPSVSDVVPVHPVGLYAHELVSPAKRIKVQPEGVRQTESTRYQESFPLLDLGVVKVEKLGNEEEDNLSESRNSSHSEEDMLKKRKLLHVNTAGTEKGSKIGIVLEEGKSPLGVVTSTRNNDIVIMPADMGISVSGSDVSENSNPSCSSFVAVDKDANRSLNPSANIEVDVLDNDSDDIHCIDLSDDSDENEKSDVEAIASQAYSQSLYPISMYGMFNNSGDLDSENKHTVRKTRGHARFFQNFLFQAGEMRPFHTIPPEELDPLLGTFFASLKKENGEEYEPSYVRNIQCSLDRFLRSQGYGYSVTKDHQFQNSRHLLMCKQDILFHKGKGNTPMRRVPITEEDIEEMYKSEMLGTKTPDSLLNSLWLIFTINFGLKGNNIHYGLKWGDVQLGVLDDGREYLHYVGTALQRTKNPNPVVFAKPDNAERCPIHLYKVYASKRPPDFCDPNDPFYLSISLGRPTDEQWYVRKQIGINKMANIVKKMAVGAGLPQEKRLANTSAHKFVVAEHIKPDDISTISTSSSSDT</sequence>
<dbReference type="InterPro" id="IPR021893">
    <property type="entry name" value="ZMYM2-like_C"/>
</dbReference>
<keyword evidence="3" id="KW-0832">Ubl conjugation</keyword>
<evidence type="ECO:0000256" key="2">
    <source>
        <dbReference type="ARBA" id="ARBA00022553"/>
    </source>
</evidence>
<dbReference type="PANTHER" id="PTHR46963">
    <property type="entry name" value="SIMILAR TO RIKEN CDNA E130308A19"/>
    <property type="match status" value="1"/>
</dbReference>
<gene>
    <name evidence="6" type="ORF">ACJMK2_006358</name>
</gene>